<organism evidence="1 2">
    <name type="scientific">Ophiobolus disseminans</name>
    <dbReference type="NCBI Taxonomy" id="1469910"/>
    <lineage>
        <taxon>Eukaryota</taxon>
        <taxon>Fungi</taxon>
        <taxon>Dikarya</taxon>
        <taxon>Ascomycota</taxon>
        <taxon>Pezizomycotina</taxon>
        <taxon>Dothideomycetes</taxon>
        <taxon>Pleosporomycetidae</taxon>
        <taxon>Pleosporales</taxon>
        <taxon>Pleosporineae</taxon>
        <taxon>Phaeosphaeriaceae</taxon>
        <taxon>Ophiobolus</taxon>
    </lineage>
</organism>
<dbReference type="PANTHER" id="PTHR38790">
    <property type="entry name" value="2EXR DOMAIN-CONTAINING PROTEIN-RELATED"/>
    <property type="match status" value="1"/>
</dbReference>
<dbReference type="Proteomes" id="UP000799424">
    <property type="component" value="Unassembled WGS sequence"/>
</dbReference>
<proteinExistence type="predicted"/>
<accession>A0A6A7AED6</accession>
<dbReference type="EMBL" id="MU006218">
    <property type="protein sequence ID" value="KAF2831586.1"/>
    <property type="molecule type" value="Genomic_DNA"/>
</dbReference>
<dbReference type="AlphaFoldDB" id="A0A6A7AED6"/>
<keyword evidence="2" id="KW-1185">Reference proteome</keyword>
<dbReference type="PANTHER" id="PTHR38790:SF4">
    <property type="entry name" value="2EXR DOMAIN-CONTAINING PROTEIN"/>
    <property type="match status" value="1"/>
</dbReference>
<evidence type="ECO:0000313" key="2">
    <source>
        <dbReference type="Proteomes" id="UP000799424"/>
    </source>
</evidence>
<protein>
    <submittedName>
        <fullName evidence="1">Uncharacterized protein</fullName>
    </submittedName>
</protein>
<sequence>MLAIAQQNARASPLLRLPAEIRNTIYEHAFMDWEVRISNDVAYSRHIEIRDKNENMFSSSNSSASHNLLAPTLAYRQMHADTAMLVFRHVTLVSRTLQMLLNWALQELQKHRTRAIAIIRIPCSTIYYGLGFYRCVPHFWGLKLLTISDREQGYRRPPMNEVKERIERASGIQGLRVEYLAEVTWWKD</sequence>
<gene>
    <name evidence="1" type="ORF">CC86DRAFT_141266</name>
</gene>
<name>A0A6A7AED6_9PLEO</name>
<dbReference type="OrthoDB" id="5413827at2759"/>
<reference evidence="1" key="1">
    <citation type="journal article" date="2020" name="Stud. Mycol.">
        <title>101 Dothideomycetes genomes: a test case for predicting lifestyles and emergence of pathogens.</title>
        <authorList>
            <person name="Haridas S."/>
            <person name="Albert R."/>
            <person name="Binder M."/>
            <person name="Bloem J."/>
            <person name="Labutti K."/>
            <person name="Salamov A."/>
            <person name="Andreopoulos B."/>
            <person name="Baker S."/>
            <person name="Barry K."/>
            <person name="Bills G."/>
            <person name="Bluhm B."/>
            <person name="Cannon C."/>
            <person name="Castanera R."/>
            <person name="Culley D."/>
            <person name="Daum C."/>
            <person name="Ezra D."/>
            <person name="Gonzalez J."/>
            <person name="Henrissat B."/>
            <person name="Kuo A."/>
            <person name="Liang C."/>
            <person name="Lipzen A."/>
            <person name="Lutzoni F."/>
            <person name="Magnuson J."/>
            <person name="Mondo S."/>
            <person name="Nolan M."/>
            <person name="Ohm R."/>
            <person name="Pangilinan J."/>
            <person name="Park H.-J."/>
            <person name="Ramirez L."/>
            <person name="Alfaro M."/>
            <person name="Sun H."/>
            <person name="Tritt A."/>
            <person name="Yoshinaga Y."/>
            <person name="Zwiers L.-H."/>
            <person name="Turgeon B."/>
            <person name="Goodwin S."/>
            <person name="Spatafora J."/>
            <person name="Crous P."/>
            <person name="Grigoriev I."/>
        </authorList>
    </citation>
    <scope>NUCLEOTIDE SEQUENCE</scope>
    <source>
        <strain evidence="1">CBS 113818</strain>
    </source>
</reference>
<evidence type="ECO:0000313" key="1">
    <source>
        <dbReference type="EMBL" id="KAF2831586.1"/>
    </source>
</evidence>